<dbReference type="EMBL" id="BARS01039393">
    <property type="protein sequence ID" value="GAG18389.1"/>
    <property type="molecule type" value="Genomic_DNA"/>
</dbReference>
<feature type="non-terminal residue" evidence="2">
    <location>
        <position position="77"/>
    </location>
</feature>
<evidence type="ECO:0000259" key="1">
    <source>
        <dbReference type="Pfam" id="PF00753"/>
    </source>
</evidence>
<protein>
    <recommendedName>
        <fullName evidence="1">Metallo-beta-lactamase domain-containing protein</fullName>
    </recommendedName>
</protein>
<name>X0VJD2_9ZZZZ</name>
<organism evidence="2">
    <name type="scientific">marine sediment metagenome</name>
    <dbReference type="NCBI Taxonomy" id="412755"/>
    <lineage>
        <taxon>unclassified sequences</taxon>
        <taxon>metagenomes</taxon>
        <taxon>ecological metagenomes</taxon>
    </lineage>
</organism>
<dbReference type="Gene3D" id="3.60.15.10">
    <property type="entry name" value="Ribonuclease Z/Hydroxyacylglutathione hydrolase-like"/>
    <property type="match status" value="1"/>
</dbReference>
<feature type="domain" description="Metallo-beta-lactamase" evidence="1">
    <location>
        <begin position="18"/>
        <end position="77"/>
    </location>
</feature>
<comment type="caution">
    <text evidence="2">The sequence shown here is derived from an EMBL/GenBank/DDBJ whole genome shotgun (WGS) entry which is preliminary data.</text>
</comment>
<accession>X0VJD2</accession>
<dbReference type="InterPro" id="IPR036866">
    <property type="entry name" value="RibonucZ/Hydroxyglut_hydro"/>
</dbReference>
<dbReference type="AlphaFoldDB" id="X0VJD2"/>
<dbReference type="InterPro" id="IPR001279">
    <property type="entry name" value="Metallo-B-lactamas"/>
</dbReference>
<sequence>MSYQEISKSVVLFQNAWGSNSACIALEAELLFIDVGLNTSNAAKFRQAMEKKFNRKTSTLILTHGHIDHFLGMAAFK</sequence>
<dbReference type="Pfam" id="PF00753">
    <property type="entry name" value="Lactamase_B"/>
    <property type="match status" value="1"/>
</dbReference>
<reference evidence="2" key="1">
    <citation type="journal article" date="2014" name="Front. Microbiol.">
        <title>High frequency of phylogenetically diverse reductive dehalogenase-homologous genes in deep subseafloor sedimentary metagenomes.</title>
        <authorList>
            <person name="Kawai M."/>
            <person name="Futagami T."/>
            <person name="Toyoda A."/>
            <person name="Takaki Y."/>
            <person name="Nishi S."/>
            <person name="Hori S."/>
            <person name="Arai W."/>
            <person name="Tsubouchi T."/>
            <person name="Morono Y."/>
            <person name="Uchiyama I."/>
            <person name="Ito T."/>
            <person name="Fujiyama A."/>
            <person name="Inagaki F."/>
            <person name="Takami H."/>
        </authorList>
    </citation>
    <scope>NUCLEOTIDE SEQUENCE</scope>
    <source>
        <strain evidence="2">Expedition CK06-06</strain>
    </source>
</reference>
<proteinExistence type="predicted"/>
<gene>
    <name evidence="2" type="ORF">S01H1_60155</name>
</gene>
<evidence type="ECO:0000313" key="2">
    <source>
        <dbReference type="EMBL" id="GAG18389.1"/>
    </source>
</evidence>
<dbReference type="SUPFAM" id="SSF56281">
    <property type="entry name" value="Metallo-hydrolase/oxidoreductase"/>
    <property type="match status" value="1"/>
</dbReference>